<protein>
    <submittedName>
        <fullName evidence="1">Aminoglycoside phosphotransferase family protein</fullName>
    </submittedName>
</protein>
<dbReference type="EMBL" id="BAAAGS010000024">
    <property type="protein sequence ID" value="GAA0535239.1"/>
    <property type="molecule type" value="Genomic_DNA"/>
</dbReference>
<name>A0ABN1D631_SACER</name>
<dbReference type="InterPro" id="IPR006748">
    <property type="entry name" value="NH2Glyco/OHUrea_AB-resist_kin"/>
</dbReference>
<keyword evidence="2" id="KW-1185">Reference proteome</keyword>
<accession>A0ABN1D631</accession>
<dbReference type="SUPFAM" id="SSF56112">
    <property type="entry name" value="Protein kinase-like (PK-like)"/>
    <property type="match status" value="1"/>
</dbReference>
<organism evidence="1 2">
    <name type="scientific">Saccharopolyspora erythraea</name>
    <name type="common">Streptomyces erythraeus</name>
    <dbReference type="NCBI Taxonomy" id="1836"/>
    <lineage>
        <taxon>Bacteria</taxon>
        <taxon>Bacillati</taxon>
        <taxon>Actinomycetota</taxon>
        <taxon>Actinomycetes</taxon>
        <taxon>Pseudonocardiales</taxon>
        <taxon>Pseudonocardiaceae</taxon>
        <taxon>Saccharopolyspora</taxon>
    </lineage>
</organism>
<evidence type="ECO:0000313" key="2">
    <source>
        <dbReference type="Proteomes" id="UP001500729"/>
    </source>
</evidence>
<dbReference type="RefSeq" id="WP_009945084.1">
    <property type="nucleotide sequence ID" value="NZ_BAAAGS010000024.1"/>
</dbReference>
<dbReference type="Pfam" id="PF04655">
    <property type="entry name" value="APH_6_hur"/>
    <property type="match status" value="1"/>
</dbReference>
<dbReference type="Gene3D" id="3.90.1200.10">
    <property type="match status" value="1"/>
</dbReference>
<evidence type="ECO:0000313" key="1">
    <source>
        <dbReference type="EMBL" id="GAA0535239.1"/>
    </source>
</evidence>
<dbReference type="InterPro" id="IPR011009">
    <property type="entry name" value="Kinase-like_dom_sf"/>
</dbReference>
<proteinExistence type="predicted"/>
<gene>
    <name evidence="1" type="ORF">GCM10009533_37950</name>
</gene>
<reference evidence="1 2" key="1">
    <citation type="journal article" date="2019" name="Int. J. Syst. Evol. Microbiol.">
        <title>The Global Catalogue of Microorganisms (GCM) 10K type strain sequencing project: providing services to taxonomists for standard genome sequencing and annotation.</title>
        <authorList>
            <consortium name="The Broad Institute Genomics Platform"/>
            <consortium name="The Broad Institute Genome Sequencing Center for Infectious Disease"/>
            <person name="Wu L."/>
            <person name="Ma J."/>
        </authorList>
    </citation>
    <scope>NUCLEOTIDE SEQUENCE [LARGE SCALE GENOMIC DNA]</scope>
    <source>
        <strain evidence="1 2">JCM 10303</strain>
    </source>
</reference>
<comment type="caution">
    <text evidence="1">The sequence shown here is derived from an EMBL/GenBank/DDBJ whole genome shotgun (WGS) entry which is preliminary data.</text>
</comment>
<dbReference type="Proteomes" id="UP001500729">
    <property type="component" value="Unassembled WGS sequence"/>
</dbReference>
<sequence length="309" mass="34151">MDDLLPPDLPIFAEMRHDDSQREWLTRLPGMIAELRDRWSLDLGDPVHGGSCSWVAPASPPDGTLAVLKITWPHREMEGEAQALRLWDGVGAVRLLHHAPDLSALLVERCEPGTELAEHDGVPEELLTTAASALRELWRPPAADSGFERVTDVAAEWADEVEDRMRRHRPAVDPGLVALGAGLLRELPRTAEREVVVHGDFNPGNLLAAHRDGGWLAIDPKPMIGDPAYDPWPLLEQIDDPFEHDDPDLLLKERFALVADVLGEDVRRLQAWSVARQVETALWCVEHGEAEDGAEVMDCARVVADLAGL</sequence>